<dbReference type="Gene3D" id="3.30.420.10">
    <property type="entry name" value="Ribonuclease H-like superfamily/Ribonuclease H"/>
    <property type="match status" value="1"/>
</dbReference>
<dbReference type="InterPro" id="IPR036397">
    <property type="entry name" value="RNaseH_sf"/>
</dbReference>
<dbReference type="SUPFAM" id="SSF53098">
    <property type="entry name" value="Ribonuclease H-like"/>
    <property type="match status" value="1"/>
</dbReference>
<dbReference type="AlphaFoldDB" id="A0AAE3H5A9"/>
<feature type="non-terminal residue" evidence="2">
    <location>
        <position position="1"/>
    </location>
</feature>
<dbReference type="EMBL" id="RJUF01000181">
    <property type="protein sequence ID" value="MCP9765197.1"/>
    <property type="molecule type" value="Genomic_DNA"/>
</dbReference>
<dbReference type="InterPro" id="IPR012337">
    <property type="entry name" value="RNaseH-like_sf"/>
</dbReference>
<comment type="caution">
    <text evidence="2">The sequence shown here is derived from an EMBL/GenBank/DDBJ whole genome shotgun (WGS) entry which is preliminary data.</text>
</comment>
<dbReference type="GO" id="GO:0015074">
    <property type="term" value="P:DNA integration"/>
    <property type="evidence" value="ECO:0007669"/>
    <property type="project" value="InterPro"/>
</dbReference>
<proteinExistence type="predicted"/>
<evidence type="ECO:0000313" key="2">
    <source>
        <dbReference type="EMBL" id="MCP9765197.1"/>
    </source>
</evidence>
<dbReference type="Pfam" id="PF13276">
    <property type="entry name" value="HTH_21"/>
    <property type="match status" value="1"/>
</dbReference>
<dbReference type="InterPro" id="IPR001584">
    <property type="entry name" value="Integrase_cat-core"/>
</dbReference>
<dbReference type="Pfam" id="PF13683">
    <property type="entry name" value="rve_3"/>
    <property type="match status" value="1"/>
</dbReference>
<organism evidence="2 3">
    <name type="scientific">Lacihabitans soyangensis</name>
    <dbReference type="NCBI Taxonomy" id="869394"/>
    <lineage>
        <taxon>Bacteria</taxon>
        <taxon>Pseudomonadati</taxon>
        <taxon>Bacteroidota</taxon>
        <taxon>Cytophagia</taxon>
        <taxon>Cytophagales</taxon>
        <taxon>Leadbetterellaceae</taxon>
        <taxon>Lacihabitans</taxon>
    </lineage>
</organism>
<keyword evidence="3" id="KW-1185">Reference proteome</keyword>
<protein>
    <submittedName>
        <fullName evidence="2">Transposase</fullName>
    </submittedName>
</protein>
<dbReference type="GO" id="GO:0003676">
    <property type="term" value="F:nucleic acid binding"/>
    <property type="evidence" value="ECO:0007669"/>
    <property type="project" value="InterPro"/>
</dbReference>
<dbReference type="InterPro" id="IPR025948">
    <property type="entry name" value="HTH-like_dom"/>
</dbReference>
<dbReference type="PROSITE" id="PS50994">
    <property type="entry name" value="INTEGRASE"/>
    <property type="match status" value="1"/>
</dbReference>
<gene>
    <name evidence="2" type="ORF">EGI31_19860</name>
</gene>
<evidence type="ECO:0000259" key="1">
    <source>
        <dbReference type="PROSITE" id="PS50994"/>
    </source>
</evidence>
<dbReference type="PANTHER" id="PTHR47515:SF1">
    <property type="entry name" value="BLR2054 PROTEIN"/>
    <property type="match status" value="1"/>
</dbReference>
<dbReference type="PANTHER" id="PTHR47515">
    <property type="entry name" value="LOW CALCIUM RESPONSE LOCUS PROTEIN T"/>
    <property type="match status" value="1"/>
</dbReference>
<dbReference type="RefSeq" id="WP_255038886.1">
    <property type="nucleotide sequence ID" value="NZ_RJUF01000181.1"/>
</dbReference>
<reference evidence="2 3" key="1">
    <citation type="submission" date="2018-11" db="EMBL/GenBank/DDBJ databases">
        <title>Novel bacteria species description.</title>
        <authorList>
            <person name="Han J.-H."/>
        </authorList>
    </citation>
    <scope>NUCLEOTIDE SEQUENCE [LARGE SCALE GENOMIC DNA]</scope>
    <source>
        <strain evidence="2 3">KCTC23259</strain>
    </source>
</reference>
<accession>A0AAE3H5A9</accession>
<evidence type="ECO:0000313" key="3">
    <source>
        <dbReference type="Proteomes" id="UP001204144"/>
    </source>
</evidence>
<sequence length="376" mass="44256">TAKKEVSPDEKIDLARKYIGLGLSKCLVFSLLRITKHQYYYKSKLTDNRGLKPTETTLRIDSKGKLQPISNQIVVEMMINTLFLPETSYGYRAMTASLQHDGLIINHKKVYRLMREYQILNDRNQRPAKNYVKYRRVYPNQPLEVLEMDIKFQWVSEQARYAFILTVIDCFTRKVLYWEVAFSIKSAQVKKAWEEIILNYLQPYQMLKNDITVEIRNDNDTRFAAKEIQTFFKENYLNQVFTHPYTPQENGHIESFHSILARSLNAKAFKTLNELEKHLMNFYKIYNNSRLHGSLDHLSPVIFWKLWNQNLIEMIEEQNKPKRFNLKIPHYLLSGNGSLREVSPELEKLTIKMHGPDTLDLLSVQRSPSVVSPSQN</sequence>
<name>A0AAE3H5A9_9BACT</name>
<feature type="domain" description="Integrase catalytic" evidence="1">
    <location>
        <begin position="138"/>
        <end position="308"/>
    </location>
</feature>
<dbReference type="Proteomes" id="UP001204144">
    <property type="component" value="Unassembled WGS sequence"/>
</dbReference>